<keyword evidence="2" id="KW-1185">Reference proteome</keyword>
<dbReference type="OrthoDB" id="7273451at2"/>
<keyword evidence="1" id="KW-0808">Transferase</keyword>
<evidence type="ECO:0000313" key="1">
    <source>
        <dbReference type="EMBL" id="VDC30918.1"/>
    </source>
</evidence>
<dbReference type="GO" id="GO:0008168">
    <property type="term" value="F:methyltransferase activity"/>
    <property type="evidence" value="ECO:0007669"/>
    <property type="project" value="UniProtKB-KW"/>
</dbReference>
<name>A0A3P5XL16_9MICC</name>
<dbReference type="SUPFAM" id="SSF53335">
    <property type="entry name" value="S-adenosyl-L-methionine-dependent methyltransferases"/>
    <property type="match status" value="1"/>
</dbReference>
<dbReference type="EMBL" id="UXAU01000038">
    <property type="protein sequence ID" value="VDC30918.1"/>
    <property type="molecule type" value="Genomic_DNA"/>
</dbReference>
<reference evidence="1 2" key="1">
    <citation type="submission" date="2018-11" db="EMBL/GenBank/DDBJ databases">
        <authorList>
            <person name="Criscuolo A."/>
        </authorList>
    </citation>
    <scope>NUCLEOTIDE SEQUENCE [LARGE SCALE GENOMIC DNA]</scope>
    <source>
        <strain evidence="1">AT11b</strain>
    </source>
</reference>
<dbReference type="Proteomes" id="UP000280861">
    <property type="component" value="Unassembled WGS sequence"/>
</dbReference>
<sequence length="282" mass="29381">MTGFTADWLALREPADHVARSGSVAAALRAHFAHRAAITVLDLGCGAGSNLRGTYQDLPQHQDWTLVDYDPALLVAARAELTGWADSATPDGDTLLLRKGAAELRVQFVQADLTTDLPSVLAVQPDLVTAAALFDLVSERWLATFTEALSAVRLPLYTVLTYDGLQQWQPPHPLDDTVVAGFNAHQRTDKGFGAAAGPRAVGILASSLRTAGYAISTGASPWQLAASPLLAELVAGIAASALEVRAVTDAQAAEWEAARHGAAVGSATIGHLDVLALPPAAG</sequence>
<dbReference type="Gene3D" id="3.40.50.150">
    <property type="entry name" value="Vaccinia Virus protein VP39"/>
    <property type="match status" value="1"/>
</dbReference>
<proteinExistence type="predicted"/>
<evidence type="ECO:0000313" key="2">
    <source>
        <dbReference type="Proteomes" id="UP000280861"/>
    </source>
</evidence>
<dbReference type="RefSeq" id="WP_124092759.1">
    <property type="nucleotide sequence ID" value="NZ_CBCRYA010000001.1"/>
</dbReference>
<protein>
    <submittedName>
        <fullName evidence="1">Methyltransferase domain protein</fullName>
    </submittedName>
</protein>
<dbReference type="GO" id="GO:0032259">
    <property type="term" value="P:methylation"/>
    <property type="evidence" value="ECO:0007669"/>
    <property type="project" value="UniProtKB-KW"/>
</dbReference>
<accession>A0A3P5XL16</accession>
<dbReference type="AlphaFoldDB" id="A0A3P5XL16"/>
<gene>
    <name evidence="1" type="ORF">PSET11_02646</name>
</gene>
<organism evidence="1 2">
    <name type="scientific">Arthrobacter ulcerisalmonis</name>
    <dbReference type="NCBI Taxonomy" id="2483813"/>
    <lineage>
        <taxon>Bacteria</taxon>
        <taxon>Bacillati</taxon>
        <taxon>Actinomycetota</taxon>
        <taxon>Actinomycetes</taxon>
        <taxon>Micrococcales</taxon>
        <taxon>Micrococcaceae</taxon>
        <taxon>Arthrobacter</taxon>
    </lineage>
</organism>
<keyword evidence="1" id="KW-0489">Methyltransferase</keyword>
<dbReference type="InterPro" id="IPR029063">
    <property type="entry name" value="SAM-dependent_MTases_sf"/>
</dbReference>